<dbReference type="InterPro" id="IPR027417">
    <property type="entry name" value="P-loop_NTPase"/>
</dbReference>
<feature type="region of interest" description="Disordered" evidence="1">
    <location>
        <begin position="675"/>
        <end position="701"/>
    </location>
</feature>
<protein>
    <recommendedName>
        <fullName evidence="4">Elongation factor Tu GTP binding domain-containing protein</fullName>
    </recommendedName>
</protein>
<organism evidence="2 3">
    <name type="scientific">Toxoplasma gondii p89</name>
    <dbReference type="NCBI Taxonomy" id="943119"/>
    <lineage>
        <taxon>Eukaryota</taxon>
        <taxon>Sar</taxon>
        <taxon>Alveolata</taxon>
        <taxon>Apicomplexa</taxon>
        <taxon>Conoidasida</taxon>
        <taxon>Coccidia</taxon>
        <taxon>Eucoccidiorida</taxon>
        <taxon>Eimeriorina</taxon>
        <taxon>Sarcocystidae</taxon>
        <taxon>Toxoplasma</taxon>
    </lineage>
</organism>
<feature type="compositionally biased region" description="Basic and acidic residues" evidence="1">
    <location>
        <begin position="83"/>
        <end position="98"/>
    </location>
</feature>
<feature type="compositionally biased region" description="Low complexity" evidence="1">
    <location>
        <begin position="43"/>
        <end position="64"/>
    </location>
</feature>
<evidence type="ECO:0000313" key="2">
    <source>
        <dbReference type="EMBL" id="KFG50583.1"/>
    </source>
</evidence>
<dbReference type="EMBL" id="AEYI02000289">
    <property type="protein sequence ID" value="KFG50583.1"/>
    <property type="molecule type" value="Genomic_DNA"/>
</dbReference>
<feature type="compositionally biased region" description="Basic and acidic residues" evidence="1">
    <location>
        <begin position="785"/>
        <end position="794"/>
    </location>
</feature>
<evidence type="ECO:0008006" key="4">
    <source>
        <dbReference type="Google" id="ProtNLM"/>
    </source>
</evidence>
<feature type="compositionally biased region" description="Acidic residues" evidence="1">
    <location>
        <begin position="900"/>
        <end position="920"/>
    </location>
</feature>
<feature type="compositionally biased region" description="Basic and acidic residues" evidence="1">
    <location>
        <begin position="462"/>
        <end position="482"/>
    </location>
</feature>
<feature type="compositionally biased region" description="Low complexity" evidence="1">
    <location>
        <begin position="764"/>
        <end position="778"/>
    </location>
</feature>
<feature type="compositionally biased region" description="Basic and acidic residues" evidence="1">
    <location>
        <begin position="1216"/>
        <end position="1233"/>
    </location>
</feature>
<feature type="compositionally biased region" description="Basic and acidic residues" evidence="1">
    <location>
        <begin position="1015"/>
        <end position="1039"/>
    </location>
</feature>
<dbReference type="VEuPathDB" id="ToxoDB:TGP89_255290"/>
<gene>
    <name evidence="2" type="ORF">TGP89_255290</name>
</gene>
<feature type="compositionally biased region" description="Basic and acidic residues" evidence="1">
    <location>
        <begin position="879"/>
        <end position="899"/>
    </location>
</feature>
<feature type="region of interest" description="Disordered" evidence="1">
    <location>
        <begin position="17"/>
        <end position="132"/>
    </location>
</feature>
<dbReference type="Proteomes" id="UP000028828">
    <property type="component" value="Unassembled WGS sequence"/>
</dbReference>
<feature type="region of interest" description="Disordered" evidence="1">
    <location>
        <begin position="753"/>
        <end position="794"/>
    </location>
</feature>
<feature type="region of interest" description="Disordered" evidence="1">
    <location>
        <begin position="148"/>
        <end position="171"/>
    </location>
</feature>
<feature type="region of interest" description="Disordered" evidence="1">
    <location>
        <begin position="1216"/>
        <end position="1238"/>
    </location>
</feature>
<proteinExistence type="predicted"/>
<reference evidence="2 3" key="1">
    <citation type="submission" date="2014-03" db="EMBL/GenBank/DDBJ databases">
        <authorList>
            <person name="Sibley D."/>
            <person name="Venepally P."/>
            <person name="Karamycheva S."/>
            <person name="Hadjithomas M."/>
            <person name="Khan A."/>
            <person name="Brunk B."/>
            <person name="Roos D."/>
            <person name="Caler E."/>
            <person name="Lorenzi H."/>
        </authorList>
    </citation>
    <scope>NUCLEOTIDE SEQUENCE [LARGE SCALE GENOMIC DNA]</scope>
    <source>
        <strain evidence="3">p89</strain>
    </source>
</reference>
<name>A0A086L1R5_TOXGO</name>
<accession>A0A086L1R5</accession>
<sequence>MCMHPHEVLRGATSALHCASLPPSPTPSHSRPQPMLSRHLTDSPPLASSPSLSSESPPSASSLRRPGRGVRSSSAVQIILSPHVEEKRDNRRKERNQVDRNNAQRQSSATTPPRSCGSPSTSLSVHTPGSRRGSAVLNACYAPPPAASLAESEGGACAEHASQGGRPPEVNVREERDIQEGQDSAGTVATEITLLDMAGHPKYIKSALTGLLRECLGHVVLVLDASPEAAPLQVQLQEERVLLATSLILLRLPFTLVFNKWERRNCGIRTDTNDAGSAPAFSEPCASSVSLVGAEEGPGAEAASMRLSGVSLETKNRWGKRKEGERWRPNATAEAEEKAQLCAEVLGNLQAMFRVAGAVLEDSCLHRLSGPDGRAKHFCKREETKKVGEEAGEIEEEKVPTKAAEMARDPLVSSGSPRGLDGTGQRLLKHPRRRPRTATAKENCAVLLRTCLLSQRIEQAREDGSNEWRERRTDEGRRREGDPSFTATLGVTTSRWFPLTCRGAFCVSCVDGQGIEQLRRSLQELSPWVPAEAKVSVSRDACVAPHGFSFKPRFAPLVSNEGEQSSAVSINQNKTLGCDNINVHPNVSLPSASESGASSFCFALNCLPVSCPCSRLPSTDRASAASGILSSSPSSSSSSFSSSPSSPSSSSCSSPCSAAPSSSPSSFSSSFSSSSSSSSPSSSSASVASPVSTPSDSPVSSVPADSFISSSCGFRSSRSSGFLPSSRLPPAIRSAFLVTEVFSRCRATAEPREENLFSDNSSATTTVHPRPRVVCRPPLSSAFSGDERGDSRQEAECTDAASVEEQESEQDEKGLGAVLGGMLLQGRLNVGDCVLCGPLLSPSLSVSSGGSFPPFLSPPGVPRRPVETGDSVAKLHAMGEREENTDALHDGEAWRRGEREEENGESTGGEDEIDDGEIEEPSGGASFLWFWARVKSLRDSARQAVTFLPDTATPMKCSLAAVFLSGVAPVEDVSRQFANRKDSQRERRRQRGTNEGMKWEEGKEEQAGQEEEAGTEGKGREEGRERESDDAERRRSIATERTHREEGLVKLLRPGLLLVSVNAEREKRLFPGGFLESTKEETERRCAGGHCPLACMRGRGNLGCRPSPLPLEAEQVETFNKAAFRRQLIPSLPMPVAACWCRLHILAHPSELRKNNTLVVYTHAVRQAAEVLSILPLSASWHELMGVTANALACVNERMQFRSRVTKWGIQAQRRCRPDKEDERREREMEEGKTSTARRSCIRAGRKNRCLRSLSEAATSVGGRSGPVTLAPFDTGLVLLQFISEFGGELLASGLPIVVCSGVDVQGVGHVVAPCPQIPFFSQRFLVS</sequence>
<dbReference type="Gene3D" id="3.40.50.300">
    <property type="entry name" value="P-loop containing nucleotide triphosphate hydrolases"/>
    <property type="match status" value="1"/>
</dbReference>
<dbReference type="OrthoDB" id="248233at2759"/>
<feature type="region of interest" description="Disordered" evidence="1">
    <location>
        <begin position="879"/>
        <end position="921"/>
    </location>
</feature>
<feature type="region of interest" description="Disordered" evidence="1">
    <location>
        <begin position="978"/>
        <end position="1039"/>
    </location>
</feature>
<evidence type="ECO:0000256" key="1">
    <source>
        <dbReference type="SAM" id="MobiDB-lite"/>
    </source>
</evidence>
<comment type="caution">
    <text evidence="2">The sequence shown here is derived from an EMBL/GenBank/DDBJ whole genome shotgun (WGS) entry which is preliminary data.</text>
</comment>
<feature type="region of interest" description="Disordered" evidence="1">
    <location>
        <begin position="389"/>
        <end position="439"/>
    </location>
</feature>
<feature type="compositionally biased region" description="Polar residues" evidence="1">
    <location>
        <begin position="99"/>
        <end position="127"/>
    </location>
</feature>
<feature type="compositionally biased region" description="Basic and acidic residues" evidence="1">
    <location>
        <begin position="997"/>
        <end position="1006"/>
    </location>
</feature>
<feature type="compositionally biased region" description="Basic and acidic residues" evidence="1">
    <location>
        <begin position="397"/>
        <end position="408"/>
    </location>
</feature>
<evidence type="ECO:0000313" key="3">
    <source>
        <dbReference type="Proteomes" id="UP000028828"/>
    </source>
</evidence>
<dbReference type="SUPFAM" id="SSF52540">
    <property type="entry name" value="P-loop containing nucleoside triphosphate hydrolases"/>
    <property type="match status" value="1"/>
</dbReference>
<feature type="compositionally biased region" description="Basic residues" evidence="1">
    <location>
        <begin position="427"/>
        <end position="436"/>
    </location>
</feature>
<feature type="region of interest" description="Disordered" evidence="1">
    <location>
        <begin position="462"/>
        <end position="485"/>
    </location>
</feature>